<protein>
    <recommendedName>
        <fullName evidence="9">Flippase-like domain-containing protein</fullName>
    </recommendedName>
</protein>
<dbReference type="NCBIfam" id="TIGR03476">
    <property type="entry name" value="HpnL"/>
    <property type="match status" value="1"/>
</dbReference>
<dbReference type="Pfam" id="PF03706">
    <property type="entry name" value="LPG_synthase_TM"/>
    <property type="match status" value="1"/>
</dbReference>
<reference evidence="7" key="1">
    <citation type="journal article" date="2014" name="Int. J. Syst. Evol. Microbiol.">
        <title>Complete genome sequence of Corynebacterium casei LMG S-19264T (=DSM 44701T), isolated from a smear-ripened cheese.</title>
        <authorList>
            <consortium name="US DOE Joint Genome Institute (JGI-PGF)"/>
            <person name="Walter F."/>
            <person name="Albersmeier A."/>
            <person name="Kalinowski J."/>
            <person name="Ruckert C."/>
        </authorList>
    </citation>
    <scope>NUCLEOTIDE SEQUENCE</scope>
    <source>
        <strain evidence="7">CGMCC 1.15725</strain>
    </source>
</reference>
<keyword evidence="3 6" id="KW-0812">Transmembrane</keyword>
<keyword evidence="2" id="KW-1003">Cell membrane</keyword>
<dbReference type="InterPro" id="IPR022791">
    <property type="entry name" value="L-PG_synthase/AglD"/>
</dbReference>
<evidence type="ECO:0008006" key="9">
    <source>
        <dbReference type="Google" id="ProtNLM"/>
    </source>
</evidence>
<evidence type="ECO:0000313" key="8">
    <source>
        <dbReference type="Proteomes" id="UP000646365"/>
    </source>
</evidence>
<dbReference type="Proteomes" id="UP000646365">
    <property type="component" value="Unassembled WGS sequence"/>
</dbReference>
<comment type="subcellular location">
    <subcellularLocation>
        <location evidence="1">Cell membrane</location>
        <topology evidence="1">Multi-pass membrane protein</topology>
    </subcellularLocation>
</comment>
<evidence type="ECO:0000256" key="2">
    <source>
        <dbReference type="ARBA" id="ARBA00022475"/>
    </source>
</evidence>
<proteinExistence type="predicted"/>
<evidence type="ECO:0000256" key="4">
    <source>
        <dbReference type="ARBA" id="ARBA00022989"/>
    </source>
</evidence>
<evidence type="ECO:0000256" key="5">
    <source>
        <dbReference type="ARBA" id="ARBA00023136"/>
    </source>
</evidence>
<accession>A0A8J2YYW8</accession>
<keyword evidence="4 6" id="KW-1133">Transmembrane helix</keyword>
<feature type="transmembrane region" description="Helical" evidence="6">
    <location>
        <begin position="273"/>
        <end position="294"/>
    </location>
</feature>
<organism evidence="7 8">
    <name type="scientific">Aliidongia dinghuensis</name>
    <dbReference type="NCBI Taxonomy" id="1867774"/>
    <lineage>
        <taxon>Bacteria</taxon>
        <taxon>Pseudomonadati</taxon>
        <taxon>Pseudomonadota</taxon>
        <taxon>Alphaproteobacteria</taxon>
        <taxon>Rhodospirillales</taxon>
        <taxon>Dongiaceae</taxon>
        <taxon>Aliidongia</taxon>
    </lineage>
</organism>
<evidence type="ECO:0000256" key="1">
    <source>
        <dbReference type="ARBA" id="ARBA00004651"/>
    </source>
</evidence>
<feature type="transmembrane region" description="Helical" evidence="6">
    <location>
        <begin position="111"/>
        <end position="139"/>
    </location>
</feature>
<dbReference type="GO" id="GO:0005886">
    <property type="term" value="C:plasma membrane"/>
    <property type="evidence" value="ECO:0007669"/>
    <property type="project" value="UniProtKB-SubCell"/>
</dbReference>
<comment type="caution">
    <text evidence="7">The sequence shown here is derived from an EMBL/GenBank/DDBJ whole genome shotgun (WGS) entry which is preliminary data.</text>
</comment>
<name>A0A8J2YYW8_9PROT</name>
<dbReference type="EMBL" id="BMJQ01000015">
    <property type="protein sequence ID" value="GGF38165.1"/>
    <property type="molecule type" value="Genomic_DNA"/>
</dbReference>
<evidence type="ECO:0000313" key="7">
    <source>
        <dbReference type="EMBL" id="GGF38165.1"/>
    </source>
</evidence>
<dbReference type="AlphaFoldDB" id="A0A8J2YYW8"/>
<feature type="transmembrane region" description="Helical" evidence="6">
    <location>
        <begin position="212"/>
        <end position="234"/>
    </location>
</feature>
<evidence type="ECO:0000256" key="6">
    <source>
        <dbReference type="SAM" id="Phobius"/>
    </source>
</evidence>
<feature type="transmembrane region" description="Helical" evidence="6">
    <location>
        <begin position="146"/>
        <end position="167"/>
    </location>
</feature>
<dbReference type="PANTHER" id="PTHR39087:SF2">
    <property type="entry name" value="UPF0104 MEMBRANE PROTEIN MJ1595"/>
    <property type="match status" value="1"/>
</dbReference>
<dbReference type="PANTHER" id="PTHR39087">
    <property type="entry name" value="UPF0104 MEMBRANE PROTEIN MJ1595"/>
    <property type="match status" value="1"/>
</dbReference>
<gene>
    <name evidence="7" type="ORF">GCM10011611_50670</name>
</gene>
<reference evidence="7" key="2">
    <citation type="submission" date="2020-09" db="EMBL/GenBank/DDBJ databases">
        <authorList>
            <person name="Sun Q."/>
            <person name="Zhou Y."/>
        </authorList>
    </citation>
    <scope>NUCLEOTIDE SEQUENCE</scope>
    <source>
        <strain evidence="7">CGMCC 1.15725</strain>
    </source>
</reference>
<sequence length="326" mass="34947">MIRWASLFGLIGVALLTAILVYEGIGPLTSALQTAGVGLVWASLFHVVPMMVMAIAWRVLFVAGPAPSLGQMTYAVWLRESVNGLLPVARIGGEVVSYRVLTRMGFRPTPVAASLISDITLTLVSQFLFTVAGLVLLLLRIDDTAVVWRVIFGLLAFLPMVAGLVAIQRMGIVNMGAQLVGALFGERWADLVGNAARLDRVLRLVYRRPGRILSAIGWQLIGWTLGTGEIYLALQFMGNPIDLYDAVLLESLAQAISSAAFVVPGAVGVQEGGFILLGSLLGLDPGTALAVAIARRIRDAIIFLPGLVTWQIAEAHKLVTRRQPAE</sequence>
<feature type="transmembrane region" description="Helical" evidence="6">
    <location>
        <begin position="6"/>
        <end position="25"/>
    </location>
</feature>
<evidence type="ECO:0000256" key="3">
    <source>
        <dbReference type="ARBA" id="ARBA00022692"/>
    </source>
</evidence>
<keyword evidence="8" id="KW-1185">Reference proteome</keyword>
<dbReference type="RefSeq" id="WP_189050949.1">
    <property type="nucleotide sequence ID" value="NZ_BMJQ01000015.1"/>
</dbReference>
<feature type="transmembrane region" description="Helical" evidence="6">
    <location>
        <begin position="37"/>
        <end position="60"/>
    </location>
</feature>
<keyword evidence="5 6" id="KW-0472">Membrane</keyword>